<evidence type="ECO:0000256" key="1">
    <source>
        <dbReference type="SAM" id="MobiDB-lite"/>
    </source>
</evidence>
<organism evidence="3 4">
    <name type="scientific">Actinomyces bovis</name>
    <dbReference type="NCBI Taxonomy" id="1658"/>
    <lineage>
        <taxon>Bacteria</taxon>
        <taxon>Bacillati</taxon>
        <taxon>Actinomycetota</taxon>
        <taxon>Actinomycetes</taxon>
        <taxon>Actinomycetales</taxon>
        <taxon>Actinomycetaceae</taxon>
        <taxon>Actinomyces</taxon>
    </lineage>
</organism>
<feature type="domain" description="Schlafen AlbA-2" evidence="2">
    <location>
        <begin position="24"/>
        <end position="137"/>
    </location>
</feature>
<dbReference type="Proteomes" id="UP000250006">
    <property type="component" value="Unassembled WGS sequence"/>
</dbReference>
<dbReference type="PANTHER" id="PTHR30595">
    <property type="entry name" value="GLPR-RELATED TRANSCRIPTIONAL REPRESSOR"/>
    <property type="match status" value="1"/>
</dbReference>
<dbReference type="Pfam" id="PF04326">
    <property type="entry name" value="SLFN_AlbA_2"/>
    <property type="match status" value="1"/>
</dbReference>
<protein>
    <submittedName>
        <fullName evidence="3">Divergent AAA domain</fullName>
    </submittedName>
</protein>
<gene>
    <name evidence="3" type="ORF">NCTC11535_02194</name>
</gene>
<dbReference type="InterPro" id="IPR007421">
    <property type="entry name" value="Schlafen_AlbA_2_dom"/>
</dbReference>
<evidence type="ECO:0000259" key="2">
    <source>
        <dbReference type="Pfam" id="PF04326"/>
    </source>
</evidence>
<dbReference type="Gene3D" id="3.30.950.30">
    <property type="entry name" value="Schlafen, AAA domain"/>
    <property type="match status" value="1"/>
</dbReference>
<accession>A0ABY1VST9</accession>
<proteinExistence type="predicted"/>
<dbReference type="InterPro" id="IPR038461">
    <property type="entry name" value="Schlafen_AlbA_2_dom_sf"/>
</dbReference>
<name>A0ABY1VST9_9ACTO</name>
<dbReference type="EMBL" id="UAPQ01000012">
    <property type="protein sequence ID" value="SPT55024.1"/>
    <property type="molecule type" value="Genomic_DNA"/>
</dbReference>
<comment type="caution">
    <text evidence="3">The sequence shown here is derived from an EMBL/GenBank/DDBJ whole genome shotgun (WGS) entry which is preliminary data.</text>
</comment>
<keyword evidence="4" id="KW-1185">Reference proteome</keyword>
<evidence type="ECO:0000313" key="4">
    <source>
        <dbReference type="Proteomes" id="UP000250006"/>
    </source>
</evidence>
<evidence type="ECO:0000313" key="3">
    <source>
        <dbReference type="EMBL" id="SPT55024.1"/>
    </source>
</evidence>
<reference evidence="3 4" key="1">
    <citation type="submission" date="2018-06" db="EMBL/GenBank/DDBJ databases">
        <authorList>
            <consortium name="Pathogen Informatics"/>
            <person name="Doyle S."/>
        </authorList>
    </citation>
    <scope>NUCLEOTIDE SEQUENCE [LARGE SCALE GENOMIC DNA]</scope>
    <source>
        <strain evidence="3 4">NCTC11535</strain>
    </source>
</reference>
<dbReference type="PANTHER" id="PTHR30595:SF6">
    <property type="entry name" value="SCHLAFEN ALBA-2 DOMAIN-CONTAINING PROTEIN"/>
    <property type="match status" value="1"/>
</dbReference>
<dbReference type="InterPro" id="IPR036388">
    <property type="entry name" value="WH-like_DNA-bd_sf"/>
</dbReference>
<dbReference type="Pfam" id="PF13749">
    <property type="entry name" value="HATPase_c_4"/>
    <property type="match status" value="1"/>
</dbReference>
<feature type="region of interest" description="Disordered" evidence="1">
    <location>
        <begin position="143"/>
        <end position="167"/>
    </location>
</feature>
<dbReference type="Gene3D" id="3.30.565.60">
    <property type="match status" value="1"/>
</dbReference>
<sequence>MITTTNELQEALARLSLEGGDCLDLEVKTFSEYSAKSLGPTLCAFGNLPGGGSVLLGVNERGDAPVVGLDNAHDTAERATNQARSGLSVPLTVDVRVLTLDSREVAALNVSEAPVNQKPCTWNGKAYIRQYDGDYTMSLQEQQQLLRRHNRPRDDREPVPGTSRADLDDQAVKDFAISVRQTTPALRACTDAEILLRLNAITDSGEATVAGLYALGTYPQQHLPHLSLTAAIVSKQAEAKGERGRNRKDFTGALPQILDGAVEWVSQNIGSTLVVSRDGRSQTTFAIPLVAVREVVANALVHRDLSEATAGRAVELRLTDSGLVLTSPGGLWGLSVDQLGTPDGKSAVNEFLYTICRHVGGAGDRVIEAMGTGIRATRQALAEAGLEPPRFTDNGVRFTVRFPNHALHTYKDLAWLGSLDLAGLSAGQKEALLRMRSGAELSNSDYRQFAQVDSTTARAELGELVRRGLAERIGKHRGTRYRFPTA</sequence>
<dbReference type="InterPro" id="IPR038475">
    <property type="entry name" value="RecG_C_sf"/>
</dbReference>
<dbReference type="RefSeq" id="WP_111837376.1">
    <property type="nucleotide sequence ID" value="NZ_UAPQ01000012.1"/>
</dbReference>
<dbReference type="Gene3D" id="1.10.10.10">
    <property type="entry name" value="Winged helix-like DNA-binding domain superfamily/Winged helix DNA-binding domain"/>
    <property type="match status" value="1"/>
</dbReference>